<dbReference type="Pfam" id="PF00632">
    <property type="entry name" value="HECT"/>
    <property type="match status" value="1"/>
</dbReference>
<name>A0A210Q9P7_MIZYE</name>
<proteinExistence type="predicted"/>
<sequence>MAVSIVHGGPPPRFMSRLLYSSLHQSRPSVGIKDVSDKDVRNQIQKLINAESIHDIHAQLDVMQTLITVAGCIRPVFNTNDKERLVQDLVEFFVLTRVSACTEQLKRGLQALGVLDEIMAHPKCMEELFIYAPDQNLTADMVEAVFFKVAFSEAGSNQHQKQTRVVSFWRDFLMDLEDGDDELSLKDLLVFATGADVVPPLGFQPEPSLEFAEGLYPLANTCAMVLRLPTIDNYQNFKANMIFGIANAPAFGTA</sequence>
<dbReference type="OrthoDB" id="6131538at2759"/>
<comment type="caution">
    <text evidence="4">The sequence shown here is derived from an EMBL/GenBank/DDBJ whole genome shotgun (WGS) entry which is preliminary data.</text>
</comment>
<organism evidence="4 5">
    <name type="scientific">Mizuhopecten yessoensis</name>
    <name type="common">Japanese scallop</name>
    <name type="synonym">Patinopecten yessoensis</name>
    <dbReference type="NCBI Taxonomy" id="6573"/>
    <lineage>
        <taxon>Eukaryota</taxon>
        <taxon>Metazoa</taxon>
        <taxon>Spiralia</taxon>
        <taxon>Lophotrochozoa</taxon>
        <taxon>Mollusca</taxon>
        <taxon>Bivalvia</taxon>
        <taxon>Autobranchia</taxon>
        <taxon>Pteriomorphia</taxon>
        <taxon>Pectinida</taxon>
        <taxon>Pectinoidea</taxon>
        <taxon>Pectinidae</taxon>
        <taxon>Mizuhopecten</taxon>
    </lineage>
</organism>
<dbReference type="PROSITE" id="PS50237">
    <property type="entry name" value="HECT"/>
    <property type="match status" value="1"/>
</dbReference>
<dbReference type="InterPro" id="IPR035983">
    <property type="entry name" value="Hect_E3_ubiquitin_ligase"/>
</dbReference>
<protein>
    <submittedName>
        <fullName evidence="4">G2/M phase-specific E3 ubiquitin-protein ligase</fullName>
    </submittedName>
</protein>
<evidence type="ECO:0000256" key="1">
    <source>
        <dbReference type="ARBA" id="ARBA00022786"/>
    </source>
</evidence>
<keyword evidence="1 2" id="KW-0833">Ubl conjugation pathway</keyword>
<dbReference type="STRING" id="6573.A0A210Q9P7"/>
<dbReference type="Proteomes" id="UP000242188">
    <property type="component" value="Unassembled WGS sequence"/>
</dbReference>
<evidence type="ECO:0000259" key="3">
    <source>
        <dbReference type="PROSITE" id="PS50237"/>
    </source>
</evidence>
<feature type="domain" description="HECT" evidence="3">
    <location>
        <begin position="186"/>
        <end position="254"/>
    </location>
</feature>
<dbReference type="GO" id="GO:0004842">
    <property type="term" value="F:ubiquitin-protein transferase activity"/>
    <property type="evidence" value="ECO:0007669"/>
    <property type="project" value="InterPro"/>
</dbReference>
<gene>
    <name evidence="4" type="ORF">KP79_PYT06255</name>
</gene>
<dbReference type="EMBL" id="NEDP02004497">
    <property type="protein sequence ID" value="OWF45467.1"/>
    <property type="molecule type" value="Genomic_DNA"/>
</dbReference>
<feature type="active site" description="Glycyl thioester intermediate" evidence="2">
    <location>
        <position position="222"/>
    </location>
</feature>
<dbReference type="SUPFAM" id="SSF56204">
    <property type="entry name" value="Hect, E3 ligase catalytic domain"/>
    <property type="match status" value="1"/>
</dbReference>
<dbReference type="AlphaFoldDB" id="A0A210Q9P7"/>
<evidence type="ECO:0000313" key="5">
    <source>
        <dbReference type="Proteomes" id="UP000242188"/>
    </source>
</evidence>
<accession>A0A210Q9P7</accession>
<dbReference type="Gene3D" id="3.30.2410.10">
    <property type="entry name" value="Hect, E3 ligase catalytic domain"/>
    <property type="match status" value="1"/>
</dbReference>
<keyword evidence="5" id="KW-1185">Reference proteome</keyword>
<dbReference type="InterPro" id="IPR000569">
    <property type="entry name" value="HECT_dom"/>
</dbReference>
<reference evidence="4 5" key="1">
    <citation type="journal article" date="2017" name="Nat. Ecol. Evol.">
        <title>Scallop genome provides insights into evolution of bilaterian karyotype and development.</title>
        <authorList>
            <person name="Wang S."/>
            <person name="Zhang J."/>
            <person name="Jiao W."/>
            <person name="Li J."/>
            <person name="Xun X."/>
            <person name="Sun Y."/>
            <person name="Guo X."/>
            <person name="Huan P."/>
            <person name="Dong B."/>
            <person name="Zhang L."/>
            <person name="Hu X."/>
            <person name="Sun X."/>
            <person name="Wang J."/>
            <person name="Zhao C."/>
            <person name="Wang Y."/>
            <person name="Wang D."/>
            <person name="Huang X."/>
            <person name="Wang R."/>
            <person name="Lv J."/>
            <person name="Li Y."/>
            <person name="Zhang Z."/>
            <person name="Liu B."/>
            <person name="Lu W."/>
            <person name="Hui Y."/>
            <person name="Liang J."/>
            <person name="Zhou Z."/>
            <person name="Hou R."/>
            <person name="Li X."/>
            <person name="Liu Y."/>
            <person name="Li H."/>
            <person name="Ning X."/>
            <person name="Lin Y."/>
            <person name="Zhao L."/>
            <person name="Xing Q."/>
            <person name="Dou J."/>
            <person name="Li Y."/>
            <person name="Mao J."/>
            <person name="Guo H."/>
            <person name="Dou H."/>
            <person name="Li T."/>
            <person name="Mu C."/>
            <person name="Jiang W."/>
            <person name="Fu Q."/>
            <person name="Fu X."/>
            <person name="Miao Y."/>
            <person name="Liu J."/>
            <person name="Yu Q."/>
            <person name="Li R."/>
            <person name="Liao H."/>
            <person name="Li X."/>
            <person name="Kong Y."/>
            <person name="Jiang Z."/>
            <person name="Chourrout D."/>
            <person name="Li R."/>
            <person name="Bao Z."/>
        </authorList>
    </citation>
    <scope>NUCLEOTIDE SEQUENCE [LARGE SCALE GENOMIC DNA]</scope>
    <source>
        <strain evidence="4 5">PY_sf001</strain>
    </source>
</reference>
<evidence type="ECO:0000313" key="4">
    <source>
        <dbReference type="EMBL" id="OWF45467.1"/>
    </source>
</evidence>
<evidence type="ECO:0000256" key="2">
    <source>
        <dbReference type="PROSITE-ProRule" id="PRU00104"/>
    </source>
</evidence>